<evidence type="ECO:0000259" key="3">
    <source>
        <dbReference type="Pfam" id="PF00248"/>
    </source>
</evidence>
<dbReference type="PANTHER" id="PTHR43147:SF2">
    <property type="entry name" value="NADP-DEPENDENT OXIDOREDUCTASE DOMAIN-CONTAINING PROTEIN"/>
    <property type="match status" value="1"/>
</dbReference>
<protein>
    <recommendedName>
        <fullName evidence="3">NADP-dependent oxidoreductase domain-containing protein</fullName>
    </recommendedName>
</protein>
<feature type="compositionally biased region" description="Acidic residues" evidence="2">
    <location>
        <begin position="36"/>
        <end position="46"/>
    </location>
</feature>
<feature type="region of interest" description="Disordered" evidence="2">
    <location>
        <begin position="31"/>
        <end position="57"/>
    </location>
</feature>
<name>A0AAE0LEZ0_9CHLO</name>
<dbReference type="PANTHER" id="PTHR43147">
    <property type="entry name" value="PROTEIN TAS"/>
    <property type="match status" value="1"/>
</dbReference>
<dbReference type="AlphaFoldDB" id="A0AAE0LEZ0"/>
<dbReference type="EMBL" id="LGRX02003208">
    <property type="protein sequence ID" value="KAK3282662.1"/>
    <property type="molecule type" value="Genomic_DNA"/>
</dbReference>
<accession>A0AAE0LEZ0</accession>
<evidence type="ECO:0000256" key="1">
    <source>
        <dbReference type="SAM" id="Coils"/>
    </source>
</evidence>
<sequence>MAAIPCDLAKGVRLSQVLLSVWFEESSEALLSDAAPAEEEAEEPEEGAAAPTGPSKDTLYKLIPERIAQSDGMNDFNNMKKTLMQAEADYNEIPGGKEMAEAKEEKMKEIEGLKEQLANFENKFLEVKASWDPDPKAVAPWMNTLMDCATKGVYTFVAGGTFWPCTNMMNAFGTGKDLYAECEKVLSVYQKRHEIERNVPNTYIFKLVPNVFQEGETFDYNAAIDKIFTNWGLPLELEEGVKPPKLDVLVLYWWDVKEGDPVAAAKAIMATNKVKSLGLSNFPLEGLKMMVRAGVDVALVELCVPLGGLEHEQTKTIMAFCQLHGMKIVLSNALLGGLLTSTHVGRVTCPGDPFGTAMDPIGPVAEGRLLVQNFGGWKAFQGLLGTLSEVAKRHSVPLELVALRYYINRGCFPVIGVPWLGVDTMPDISKLETDFLEPSDMSQISKAFY</sequence>
<evidence type="ECO:0000256" key="2">
    <source>
        <dbReference type="SAM" id="MobiDB-lite"/>
    </source>
</evidence>
<feature type="domain" description="NADP-dependent oxidoreductase" evidence="3">
    <location>
        <begin position="246"/>
        <end position="417"/>
    </location>
</feature>
<dbReference type="InterPro" id="IPR023210">
    <property type="entry name" value="NADP_OxRdtase_dom"/>
</dbReference>
<dbReference type="Proteomes" id="UP001190700">
    <property type="component" value="Unassembled WGS sequence"/>
</dbReference>
<comment type="caution">
    <text evidence="4">The sequence shown here is derived from an EMBL/GenBank/DDBJ whole genome shotgun (WGS) entry which is preliminary data.</text>
</comment>
<dbReference type="SUPFAM" id="SSF51430">
    <property type="entry name" value="NAD(P)-linked oxidoreductase"/>
    <property type="match status" value="1"/>
</dbReference>
<gene>
    <name evidence="4" type="ORF">CYMTET_9612</name>
</gene>
<reference evidence="4 5" key="1">
    <citation type="journal article" date="2015" name="Genome Biol. Evol.">
        <title>Comparative Genomics of a Bacterivorous Green Alga Reveals Evolutionary Causalities and Consequences of Phago-Mixotrophic Mode of Nutrition.</title>
        <authorList>
            <person name="Burns J.A."/>
            <person name="Paasch A."/>
            <person name="Narechania A."/>
            <person name="Kim E."/>
        </authorList>
    </citation>
    <scope>NUCLEOTIDE SEQUENCE [LARGE SCALE GENOMIC DNA]</scope>
    <source>
        <strain evidence="4 5">PLY_AMNH</strain>
    </source>
</reference>
<dbReference type="InterPro" id="IPR036812">
    <property type="entry name" value="NAD(P)_OxRdtase_dom_sf"/>
</dbReference>
<feature type="coiled-coil region" evidence="1">
    <location>
        <begin position="96"/>
        <end position="130"/>
    </location>
</feature>
<proteinExistence type="predicted"/>
<keyword evidence="1" id="KW-0175">Coiled coil</keyword>
<dbReference type="Pfam" id="PF00248">
    <property type="entry name" value="Aldo_ket_red"/>
    <property type="match status" value="1"/>
</dbReference>
<dbReference type="Gene3D" id="3.20.20.100">
    <property type="entry name" value="NADP-dependent oxidoreductase domain"/>
    <property type="match status" value="1"/>
</dbReference>
<organism evidence="4 5">
    <name type="scientific">Cymbomonas tetramitiformis</name>
    <dbReference type="NCBI Taxonomy" id="36881"/>
    <lineage>
        <taxon>Eukaryota</taxon>
        <taxon>Viridiplantae</taxon>
        <taxon>Chlorophyta</taxon>
        <taxon>Pyramimonadophyceae</taxon>
        <taxon>Pyramimonadales</taxon>
        <taxon>Pyramimonadaceae</taxon>
        <taxon>Cymbomonas</taxon>
    </lineage>
</organism>
<evidence type="ECO:0000313" key="5">
    <source>
        <dbReference type="Proteomes" id="UP001190700"/>
    </source>
</evidence>
<keyword evidence="5" id="KW-1185">Reference proteome</keyword>
<evidence type="ECO:0000313" key="4">
    <source>
        <dbReference type="EMBL" id="KAK3282662.1"/>
    </source>
</evidence>